<evidence type="ECO:0000313" key="3">
    <source>
        <dbReference type="Proteomes" id="UP001302126"/>
    </source>
</evidence>
<keyword evidence="3" id="KW-1185">Reference proteome</keyword>
<accession>A0AAN7AHM0</accession>
<dbReference type="Proteomes" id="UP001302126">
    <property type="component" value="Unassembled WGS sequence"/>
</dbReference>
<comment type="caution">
    <text evidence="2">The sequence shown here is derived from an EMBL/GenBank/DDBJ whole genome shotgun (WGS) entry which is preliminary data.</text>
</comment>
<sequence length="372" mass="40812">MPSAFDAAVAEASSPFAGQVRHLNYIPRIARDLPLVPNGEEMMAMVKMLEEVEGVFHSGESLAAHMGVTVDATRRAQGPEISLEGPIVTVPKTETIDWRSIVEWARSGKATEEKIKMVNGSGLNEGKRFCCFHMNDIAVFVSECDWRLVETRCADAVRALPDTPREADETTELAIMEITDLQLISLLHRTRVLMEKAKAVKARVTDRIVDLERRRSVSVTPSPDLDIGMIRQELHDQLLGAKNQPSASPEPLRAGEVLDQQLDALAQTWVGTLETGDRIVPPCDPCRAAQARCRKSTSRTGKCERCISSPVYHRCSFDRATDQEIAVVRAAAARSLGISTHDGVGPRSHARRSSMEDGPASPTPSPDSEAWL</sequence>
<proteinExistence type="predicted"/>
<reference evidence="2" key="2">
    <citation type="submission" date="2023-05" db="EMBL/GenBank/DDBJ databases">
        <authorList>
            <consortium name="Lawrence Berkeley National Laboratory"/>
            <person name="Steindorff A."/>
            <person name="Hensen N."/>
            <person name="Bonometti L."/>
            <person name="Westerberg I."/>
            <person name="Brannstrom I.O."/>
            <person name="Guillou S."/>
            <person name="Cros-Aarteil S."/>
            <person name="Calhoun S."/>
            <person name="Haridas S."/>
            <person name="Kuo A."/>
            <person name="Mondo S."/>
            <person name="Pangilinan J."/>
            <person name="Riley R."/>
            <person name="Labutti K."/>
            <person name="Andreopoulos B."/>
            <person name="Lipzen A."/>
            <person name="Chen C."/>
            <person name="Yanf M."/>
            <person name="Daum C."/>
            <person name="Ng V."/>
            <person name="Clum A."/>
            <person name="Ohm R."/>
            <person name="Martin F."/>
            <person name="Silar P."/>
            <person name="Natvig D."/>
            <person name="Lalanne C."/>
            <person name="Gautier V."/>
            <person name="Ament-Velasquez S.L."/>
            <person name="Kruys A."/>
            <person name="Hutchinson M.I."/>
            <person name="Powell A.J."/>
            <person name="Barry K."/>
            <person name="Miller A.N."/>
            <person name="Grigoriev I.V."/>
            <person name="Debuchy R."/>
            <person name="Gladieux P."/>
            <person name="Thoren M.H."/>
            <person name="Johannesson H."/>
        </authorList>
    </citation>
    <scope>NUCLEOTIDE SEQUENCE</scope>
    <source>
        <strain evidence="2">PSN309</strain>
    </source>
</reference>
<dbReference type="AlphaFoldDB" id="A0AAN7AHM0"/>
<dbReference type="EMBL" id="MU864381">
    <property type="protein sequence ID" value="KAK4188946.1"/>
    <property type="molecule type" value="Genomic_DNA"/>
</dbReference>
<evidence type="ECO:0000256" key="1">
    <source>
        <dbReference type="SAM" id="MobiDB-lite"/>
    </source>
</evidence>
<evidence type="ECO:0000313" key="2">
    <source>
        <dbReference type="EMBL" id="KAK4188946.1"/>
    </source>
</evidence>
<reference evidence="2" key="1">
    <citation type="journal article" date="2023" name="Mol. Phylogenet. Evol.">
        <title>Genome-scale phylogeny and comparative genomics of the fungal order Sordariales.</title>
        <authorList>
            <person name="Hensen N."/>
            <person name="Bonometti L."/>
            <person name="Westerberg I."/>
            <person name="Brannstrom I.O."/>
            <person name="Guillou S."/>
            <person name="Cros-Aarteil S."/>
            <person name="Calhoun S."/>
            <person name="Haridas S."/>
            <person name="Kuo A."/>
            <person name="Mondo S."/>
            <person name="Pangilinan J."/>
            <person name="Riley R."/>
            <person name="LaButti K."/>
            <person name="Andreopoulos B."/>
            <person name="Lipzen A."/>
            <person name="Chen C."/>
            <person name="Yan M."/>
            <person name="Daum C."/>
            <person name="Ng V."/>
            <person name="Clum A."/>
            <person name="Steindorff A."/>
            <person name="Ohm R.A."/>
            <person name="Martin F."/>
            <person name="Silar P."/>
            <person name="Natvig D.O."/>
            <person name="Lalanne C."/>
            <person name="Gautier V."/>
            <person name="Ament-Velasquez S.L."/>
            <person name="Kruys A."/>
            <person name="Hutchinson M.I."/>
            <person name="Powell A.J."/>
            <person name="Barry K."/>
            <person name="Miller A.N."/>
            <person name="Grigoriev I.V."/>
            <person name="Debuchy R."/>
            <person name="Gladieux P."/>
            <person name="Hiltunen Thoren M."/>
            <person name="Johannesson H."/>
        </authorList>
    </citation>
    <scope>NUCLEOTIDE SEQUENCE</scope>
    <source>
        <strain evidence="2">PSN309</strain>
    </source>
</reference>
<gene>
    <name evidence="2" type="ORF">QBC35DRAFT_173994</name>
</gene>
<name>A0AAN7AHM0_9PEZI</name>
<feature type="region of interest" description="Disordered" evidence="1">
    <location>
        <begin position="339"/>
        <end position="372"/>
    </location>
</feature>
<evidence type="ECO:0008006" key="4">
    <source>
        <dbReference type="Google" id="ProtNLM"/>
    </source>
</evidence>
<protein>
    <recommendedName>
        <fullName evidence="4">Zn(2)-C6 fungal-type domain-containing protein</fullName>
    </recommendedName>
</protein>
<organism evidence="2 3">
    <name type="scientific">Podospora australis</name>
    <dbReference type="NCBI Taxonomy" id="1536484"/>
    <lineage>
        <taxon>Eukaryota</taxon>
        <taxon>Fungi</taxon>
        <taxon>Dikarya</taxon>
        <taxon>Ascomycota</taxon>
        <taxon>Pezizomycotina</taxon>
        <taxon>Sordariomycetes</taxon>
        <taxon>Sordariomycetidae</taxon>
        <taxon>Sordariales</taxon>
        <taxon>Podosporaceae</taxon>
        <taxon>Podospora</taxon>
    </lineage>
</organism>